<gene>
    <name evidence="17" type="ORF">DVZ84_27750</name>
</gene>
<sequence>MSTPEPVIAGPGILLVLDGWGSAEAADDNALSLARTPVLDELVAHHPSTLAAASGEAVGLLPGTVGNSEIGHMVIGAGRPLPYDSLLVQQAIDSGLLRTHPRLDALLEGIAGGAGALHLIGLCSDGQIHAHVEHLRELLAAAATHQVERVFIHAITDGRDVADHTGETYLKRVAELTVAAGAGQIATVIGRGYAMDKAGDLDLTEHAVALVADGRGAQVKSAHSAVTSGEHGDEWVPASVVTEAGAASIAGGDAVLWFNFRSDRIQQFADGLSEHLNATGRTVDMVSLAQYDTRTEIPALVERADASGGLADELQEAGLRSVRIAETEKFEHVTYYINGRDATVRECEEHVRVRGEVKADYIARPRMNLDRVSEAVVEAAGRTDVDLVIANLANIDVVGHTGDLSATVTACEATDAAVNQILQAARNSGRWVLAVGDHGNAERMTKQGPGGSVRPYGGHTTNPVPLVIVPNRTETPAPTLPGTATLADVAPTVLHLLGHKPGSAMTGRPLL</sequence>
<feature type="binding site" evidence="12">
    <location>
        <position position="129"/>
    </location>
    <ligand>
        <name>substrate</name>
    </ligand>
</feature>
<keyword evidence="8 13" id="KW-0464">Manganese</keyword>
<feature type="active site" description="Phosphoserine intermediate" evidence="11">
    <location>
        <position position="68"/>
    </location>
</feature>
<feature type="binding site" evidence="13">
    <location>
        <position position="68"/>
    </location>
    <ligand>
        <name>Mn(2+)</name>
        <dbReference type="ChEBI" id="CHEBI:29035"/>
        <label>2</label>
    </ligand>
</feature>
<evidence type="ECO:0000256" key="10">
    <source>
        <dbReference type="NCBIfam" id="TIGR01307"/>
    </source>
</evidence>
<dbReference type="Gene3D" id="3.40.1450.10">
    <property type="entry name" value="BPG-independent phosphoglycerate mutase, domain B"/>
    <property type="match status" value="1"/>
</dbReference>
<dbReference type="GO" id="GO:0005829">
    <property type="term" value="C:cytosol"/>
    <property type="evidence" value="ECO:0007669"/>
    <property type="project" value="TreeGrafter"/>
</dbReference>
<feature type="binding site" evidence="13">
    <location>
        <position position="400"/>
    </location>
    <ligand>
        <name>Mn(2+)</name>
        <dbReference type="ChEBI" id="CHEBI:29035"/>
        <label>1</label>
    </ligand>
</feature>
<evidence type="ECO:0000256" key="7">
    <source>
        <dbReference type="ARBA" id="ARBA00023152"/>
    </source>
</evidence>
<feature type="binding site" evidence="13">
    <location>
        <position position="459"/>
    </location>
    <ligand>
        <name>Mn(2+)</name>
        <dbReference type="ChEBI" id="CHEBI:29035"/>
        <label>1</label>
    </ligand>
</feature>
<evidence type="ECO:0000256" key="13">
    <source>
        <dbReference type="PIRSR" id="PIRSR001492-3"/>
    </source>
</evidence>
<feature type="binding site" evidence="12">
    <location>
        <position position="329"/>
    </location>
    <ligand>
        <name>substrate</name>
    </ligand>
</feature>
<evidence type="ECO:0000256" key="9">
    <source>
        <dbReference type="ARBA" id="ARBA00023235"/>
    </source>
</evidence>
<dbReference type="InterPro" id="IPR017850">
    <property type="entry name" value="Alkaline_phosphatase_core_sf"/>
</dbReference>
<evidence type="ECO:0000256" key="2">
    <source>
        <dbReference type="ARBA" id="ARBA00001936"/>
    </source>
</evidence>
<evidence type="ECO:0000256" key="14">
    <source>
        <dbReference type="SAM" id="MobiDB-lite"/>
    </source>
</evidence>
<dbReference type="EMBL" id="QQBH01000022">
    <property type="protein sequence ID" value="RDD85900.1"/>
    <property type="molecule type" value="Genomic_DNA"/>
</dbReference>
<comment type="similarity">
    <text evidence="5">Belongs to the BPG-independent phosphoglycerate mutase family.</text>
</comment>
<evidence type="ECO:0000313" key="17">
    <source>
        <dbReference type="EMBL" id="RDD85900.1"/>
    </source>
</evidence>
<evidence type="ECO:0000256" key="1">
    <source>
        <dbReference type="ARBA" id="ARBA00000370"/>
    </source>
</evidence>
<dbReference type="InterPro" id="IPR036646">
    <property type="entry name" value="PGAM_B_sf"/>
</dbReference>
<feature type="domain" description="BPG-independent PGAM N-terminal" evidence="16">
    <location>
        <begin position="88"/>
        <end position="292"/>
    </location>
</feature>
<dbReference type="GO" id="GO:0030145">
    <property type="term" value="F:manganese ion binding"/>
    <property type="evidence" value="ECO:0007669"/>
    <property type="project" value="InterPro"/>
</dbReference>
<evidence type="ECO:0000256" key="8">
    <source>
        <dbReference type="ARBA" id="ARBA00023211"/>
    </source>
</evidence>
<dbReference type="AlphaFoldDB" id="A0A369V1X0"/>
<accession>A0A369V1X0</accession>
<evidence type="ECO:0000256" key="11">
    <source>
        <dbReference type="PIRSR" id="PIRSR001492-1"/>
    </source>
</evidence>
<dbReference type="InterPro" id="IPR006124">
    <property type="entry name" value="Metalloenzyme"/>
</dbReference>
<evidence type="ECO:0000313" key="18">
    <source>
        <dbReference type="Proteomes" id="UP000253742"/>
    </source>
</evidence>
<feature type="region of interest" description="Disordered" evidence="14">
    <location>
        <begin position="441"/>
        <end position="462"/>
    </location>
</feature>
<feature type="binding site" evidence="12">
    <location>
        <position position="191"/>
    </location>
    <ligand>
        <name>substrate</name>
    </ligand>
</feature>
<dbReference type="FunFam" id="3.40.1450.10:FF:000002">
    <property type="entry name" value="2,3-bisphosphoglycerate-independent phosphoglycerate mutase"/>
    <property type="match status" value="1"/>
</dbReference>
<evidence type="ECO:0000256" key="4">
    <source>
        <dbReference type="ARBA" id="ARBA00004798"/>
    </source>
</evidence>
<reference evidence="17 18" key="1">
    <citation type="submission" date="2018-07" db="EMBL/GenBank/DDBJ databases">
        <title>Genome guided investigation of antibiotics producing actinomycetales strain isolated from a Macau mangrove ecosystem.</title>
        <authorList>
            <person name="Hu D."/>
        </authorList>
    </citation>
    <scope>NUCLEOTIDE SEQUENCE [LARGE SCALE GENOMIC DNA]</scope>
    <source>
        <strain evidence="17 18">2297</strain>
    </source>
</reference>
<keyword evidence="7" id="KW-0324">Glycolysis</keyword>
<dbReference type="PANTHER" id="PTHR31637:SF0">
    <property type="entry name" value="2,3-BISPHOSPHOGLYCERATE-INDEPENDENT PHOSPHOGLYCERATE MUTASE"/>
    <property type="match status" value="1"/>
</dbReference>
<keyword evidence="9 17" id="KW-0413">Isomerase</keyword>
<evidence type="ECO:0000259" key="15">
    <source>
        <dbReference type="Pfam" id="PF01676"/>
    </source>
</evidence>
<dbReference type="SUPFAM" id="SSF64158">
    <property type="entry name" value="2,3-Bisphosphoglycerate-independent phosphoglycerate mutase, substrate-binding domain"/>
    <property type="match status" value="1"/>
</dbReference>
<dbReference type="PIRSF" id="PIRSF001492">
    <property type="entry name" value="IPGAM"/>
    <property type="match status" value="1"/>
</dbReference>
<feature type="binding site" evidence="12">
    <location>
        <begin position="159"/>
        <end position="160"/>
    </location>
    <ligand>
        <name>substrate</name>
    </ligand>
</feature>
<dbReference type="InterPro" id="IPR005995">
    <property type="entry name" value="Pgm_bpd_ind"/>
</dbReference>
<dbReference type="NCBIfam" id="TIGR01307">
    <property type="entry name" value="pgm_bpd_ind"/>
    <property type="match status" value="1"/>
</dbReference>
<comment type="cofactor">
    <cofactor evidence="2">
        <name>Mn(2+)</name>
        <dbReference type="ChEBI" id="CHEBI:29035"/>
    </cofactor>
</comment>
<evidence type="ECO:0000256" key="3">
    <source>
        <dbReference type="ARBA" id="ARBA00002315"/>
    </source>
</evidence>
<evidence type="ECO:0000259" key="16">
    <source>
        <dbReference type="Pfam" id="PF06415"/>
    </source>
</evidence>
<dbReference type="SUPFAM" id="SSF53649">
    <property type="entry name" value="Alkaline phosphatase-like"/>
    <property type="match status" value="1"/>
</dbReference>
<dbReference type="Proteomes" id="UP000253742">
    <property type="component" value="Unassembled WGS sequence"/>
</dbReference>
<dbReference type="Pfam" id="PF01676">
    <property type="entry name" value="Metalloenzyme"/>
    <property type="match status" value="1"/>
</dbReference>
<evidence type="ECO:0000256" key="12">
    <source>
        <dbReference type="PIRSR" id="PIRSR001492-2"/>
    </source>
</evidence>
<feature type="binding site" evidence="13">
    <location>
        <position position="18"/>
    </location>
    <ligand>
        <name>Mn(2+)</name>
        <dbReference type="ChEBI" id="CHEBI:29035"/>
        <label>2</label>
    </ligand>
</feature>
<name>A0A369V1X0_9ACTN</name>
<dbReference type="PANTHER" id="PTHR31637">
    <property type="entry name" value="2,3-BISPHOSPHOGLYCERATE-INDEPENDENT PHOSPHOGLYCERATE MUTASE"/>
    <property type="match status" value="1"/>
</dbReference>
<feature type="binding site" evidence="13">
    <location>
        <position position="438"/>
    </location>
    <ligand>
        <name>Mn(2+)</name>
        <dbReference type="ChEBI" id="CHEBI:29035"/>
        <label>2</label>
    </ligand>
</feature>
<dbReference type="EC" id="5.4.2.12" evidence="10"/>
<feature type="binding site" evidence="12">
    <location>
        <position position="197"/>
    </location>
    <ligand>
        <name>substrate</name>
    </ligand>
</feature>
<dbReference type="GO" id="GO:0006007">
    <property type="term" value="P:glucose catabolic process"/>
    <property type="evidence" value="ECO:0007669"/>
    <property type="project" value="InterPro"/>
</dbReference>
<dbReference type="UniPathway" id="UPA00109">
    <property type="reaction ID" value="UER00186"/>
</dbReference>
<evidence type="ECO:0000256" key="6">
    <source>
        <dbReference type="ARBA" id="ARBA00022723"/>
    </source>
</evidence>
<dbReference type="OrthoDB" id="9800863at2"/>
<feature type="domain" description="Metalloenzyme" evidence="15">
    <location>
        <begin position="12"/>
        <end position="500"/>
    </location>
</feature>
<proteinExistence type="inferred from homology"/>
<evidence type="ECO:0000256" key="5">
    <source>
        <dbReference type="ARBA" id="ARBA00008819"/>
    </source>
</evidence>
<dbReference type="InterPro" id="IPR011258">
    <property type="entry name" value="BPG-indep_PGM_N"/>
</dbReference>
<dbReference type="RefSeq" id="WP_114531535.1">
    <property type="nucleotide sequence ID" value="NZ_QQBH01000022.1"/>
</dbReference>
<dbReference type="GO" id="GO:0004619">
    <property type="term" value="F:phosphoglycerate mutase activity"/>
    <property type="evidence" value="ECO:0007669"/>
    <property type="project" value="UniProtKB-UniRule"/>
</dbReference>
<feature type="binding site" evidence="12">
    <location>
        <begin position="261"/>
        <end position="264"/>
    </location>
    <ligand>
        <name>substrate</name>
    </ligand>
</feature>
<feature type="binding site" evidence="13">
    <location>
        <position position="437"/>
    </location>
    <ligand>
        <name>Mn(2+)</name>
        <dbReference type="ChEBI" id="CHEBI:29035"/>
        <label>2</label>
    </ligand>
</feature>
<dbReference type="Pfam" id="PF06415">
    <property type="entry name" value="iPGM_N"/>
    <property type="match status" value="1"/>
</dbReference>
<dbReference type="CDD" id="cd16010">
    <property type="entry name" value="iPGM"/>
    <property type="match status" value="1"/>
</dbReference>
<comment type="function">
    <text evidence="3">Catalyzes the interconversion of 2-phosphoglycerate and 3-phosphoglycerate.</text>
</comment>
<dbReference type="GO" id="GO:0006096">
    <property type="term" value="P:glycolytic process"/>
    <property type="evidence" value="ECO:0007669"/>
    <property type="project" value="UniProtKB-UniRule"/>
</dbReference>
<feature type="binding site" evidence="13">
    <location>
        <position position="396"/>
    </location>
    <ligand>
        <name>Mn(2+)</name>
        <dbReference type="ChEBI" id="CHEBI:29035"/>
        <label>1</label>
    </ligand>
</feature>
<protein>
    <recommendedName>
        <fullName evidence="10">2,3-bisphosphoglycerate-independent phosphoglycerate mutase</fullName>
        <ecNumber evidence="10">5.4.2.12</ecNumber>
    </recommendedName>
</protein>
<comment type="catalytic activity">
    <reaction evidence="1">
        <text>(2R)-2-phosphoglycerate = (2R)-3-phosphoglycerate</text>
        <dbReference type="Rhea" id="RHEA:15901"/>
        <dbReference type="ChEBI" id="CHEBI:58272"/>
        <dbReference type="ChEBI" id="CHEBI:58289"/>
        <dbReference type="EC" id="5.4.2.12"/>
    </reaction>
</comment>
<keyword evidence="6 13" id="KW-0479">Metal-binding</keyword>
<comment type="pathway">
    <text evidence="4">Carbohydrate degradation; glycolysis; pyruvate from D-glyceraldehyde 3-phosphate: step 3/5.</text>
</comment>
<dbReference type="Gene3D" id="3.40.720.10">
    <property type="entry name" value="Alkaline Phosphatase, subunit A"/>
    <property type="match status" value="1"/>
</dbReference>
<organism evidence="17 18">
    <name type="scientific">Streptomyces parvulus</name>
    <dbReference type="NCBI Taxonomy" id="146923"/>
    <lineage>
        <taxon>Bacteria</taxon>
        <taxon>Bacillati</taxon>
        <taxon>Actinomycetota</taxon>
        <taxon>Actinomycetes</taxon>
        <taxon>Kitasatosporales</taxon>
        <taxon>Streptomycetaceae</taxon>
        <taxon>Streptomyces</taxon>
    </lineage>
</organism>
<comment type="caution">
    <text evidence="17">The sequence shown here is derived from an EMBL/GenBank/DDBJ whole genome shotgun (WGS) entry which is preliminary data.</text>
</comment>